<dbReference type="GO" id="GO:0007160">
    <property type="term" value="P:cell-matrix adhesion"/>
    <property type="evidence" value="ECO:0007669"/>
    <property type="project" value="InterPro"/>
</dbReference>
<dbReference type="PANTHER" id="PTHR24050:SF28">
    <property type="entry name" value="UROMODULIN-LIKE"/>
    <property type="match status" value="1"/>
</dbReference>
<dbReference type="InterPro" id="IPR009030">
    <property type="entry name" value="Growth_fac_rcpt_cys_sf"/>
</dbReference>
<keyword evidence="5" id="KW-0418">Kinase</keyword>
<evidence type="ECO:0000256" key="4">
    <source>
        <dbReference type="ARBA" id="ARBA00022737"/>
    </source>
</evidence>
<keyword evidence="15" id="KW-1185">Reference proteome</keyword>
<dbReference type="Pfam" id="PF06119">
    <property type="entry name" value="NIDO"/>
    <property type="match status" value="2"/>
</dbReference>
<feature type="compositionally biased region" description="Low complexity" evidence="9">
    <location>
        <begin position="1531"/>
        <end position="1556"/>
    </location>
</feature>
<dbReference type="PROSITE" id="PS01186">
    <property type="entry name" value="EGF_2"/>
    <property type="match status" value="3"/>
</dbReference>
<dbReference type="SMART" id="SM00179">
    <property type="entry name" value="EGF_CA"/>
    <property type="match status" value="5"/>
</dbReference>
<dbReference type="InterPro" id="IPR000742">
    <property type="entry name" value="EGF"/>
</dbReference>
<dbReference type="Gene3D" id="2.170.300.10">
    <property type="entry name" value="Tie2 ligand-binding domain superfamily"/>
    <property type="match status" value="2"/>
</dbReference>
<evidence type="ECO:0000256" key="3">
    <source>
        <dbReference type="ARBA" id="ARBA00022729"/>
    </source>
</evidence>
<evidence type="ECO:0000259" key="13">
    <source>
        <dbReference type="PROSITE" id="PS51220"/>
    </source>
</evidence>
<dbReference type="SUPFAM" id="SSF56112">
    <property type="entry name" value="Protein kinase-like (PK-like)"/>
    <property type="match status" value="1"/>
</dbReference>
<keyword evidence="10" id="KW-0812">Transmembrane</keyword>
<evidence type="ECO:0000256" key="6">
    <source>
        <dbReference type="ARBA" id="ARBA00023157"/>
    </source>
</evidence>
<evidence type="ECO:0000259" key="11">
    <source>
        <dbReference type="PROSITE" id="PS50011"/>
    </source>
</evidence>
<dbReference type="PRINTS" id="PR00109">
    <property type="entry name" value="TYRKINASE"/>
</dbReference>
<proteinExistence type="predicted"/>
<reference evidence="15" key="1">
    <citation type="journal article" date="2008" name="Nat. Genet.">
        <title>The Pristionchus pacificus genome provides a unique perspective on nematode lifestyle and parasitism.</title>
        <authorList>
            <person name="Dieterich C."/>
            <person name="Clifton S.W."/>
            <person name="Schuster L.N."/>
            <person name="Chinwalla A."/>
            <person name="Delehaunty K."/>
            <person name="Dinkelacker I."/>
            <person name="Fulton L."/>
            <person name="Fulton R."/>
            <person name="Godfrey J."/>
            <person name="Minx P."/>
            <person name="Mitreva M."/>
            <person name="Roeseler W."/>
            <person name="Tian H."/>
            <person name="Witte H."/>
            <person name="Yang S.P."/>
            <person name="Wilson R.K."/>
            <person name="Sommer R.J."/>
        </authorList>
    </citation>
    <scope>NUCLEOTIDE SEQUENCE [LARGE SCALE GENOMIC DNA]</scope>
    <source>
        <strain evidence="15">PS312</strain>
    </source>
</reference>
<dbReference type="PROSITE" id="PS01187">
    <property type="entry name" value="EGF_CA"/>
    <property type="match status" value="3"/>
</dbReference>
<dbReference type="SUPFAM" id="SSF57184">
    <property type="entry name" value="Growth factor receptor domain"/>
    <property type="match status" value="1"/>
</dbReference>
<dbReference type="EnsemblMetazoa" id="PPA00605.1">
    <property type="protein sequence ID" value="PPA00605.1"/>
    <property type="gene ID" value="WBGene00090159"/>
</dbReference>
<feature type="domain" description="NIDO" evidence="13">
    <location>
        <begin position="553"/>
        <end position="685"/>
    </location>
</feature>
<dbReference type="FunFam" id="2.10.25.10:FF:000038">
    <property type="entry name" value="Fibrillin 2"/>
    <property type="match status" value="2"/>
</dbReference>
<dbReference type="SUPFAM" id="SSF57196">
    <property type="entry name" value="EGF/Laminin"/>
    <property type="match status" value="2"/>
</dbReference>
<keyword evidence="2 8" id="KW-0245">EGF-like domain</keyword>
<dbReference type="SMART" id="SM00219">
    <property type="entry name" value="TyrKc"/>
    <property type="match status" value="1"/>
</dbReference>
<dbReference type="InterPro" id="IPR000719">
    <property type="entry name" value="Prot_kinase_dom"/>
</dbReference>
<dbReference type="InterPro" id="IPR011009">
    <property type="entry name" value="Kinase-like_dom_sf"/>
</dbReference>
<dbReference type="Pfam" id="PF07645">
    <property type="entry name" value="EGF_CA"/>
    <property type="match status" value="5"/>
</dbReference>
<dbReference type="GO" id="GO:0005509">
    <property type="term" value="F:calcium ion binding"/>
    <property type="evidence" value="ECO:0007669"/>
    <property type="project" value="InterPro"/>
</dbReference>
<feature type="domain" description="EGF-like" evidence="12">
    <location>
        <begin position="936"/>
        <end position="977"/>
    </location>
</feature>
<keyword evidence="5" id="KW-0829">Tyrosine-protein kinase</keyword>
<dbReference type="PROSITE" id="PS00109">
    <property type="entry name" value="PROTEIN_KINASE_TYR"/>
    <property type="match status" value="1"/>
</dbReference>
<dbReference type="GO" id="GO:0005201">
    <property type="term" value="F:extracellular matrix structural constituent"/>
    <property type="evidence" value="ECO:0000318"/>
    <property type="project" value="GO_Central"/>
</dbReference>
<sequence length="1624" mass="177021">MTSPAQTTTCSAAYMTPWFTVAVMFALYILILLWFCKNGKKICMPTPDNIWPYEKRLKQLKRELSHLLLEDMFIELCDHKLGQGSVGFVFKGFVYPNTQNRYKHKTPAAVKVVGTVDCLRQPIGQFWPSLFQMSYPLPAKSMGLLEEAARLARLSHPNIVKLLAVSQLSFSALRPMLVIEWLPGGSLGEYFRLNCRNPNDDPVVYVRDVVRLLQQVAAALQYLHEKRDADGSELTHRDVAARNVLLTSTDLTKCNAKLGDFGLPIDFGNHLPLPWLPPEIVGCATSHDPKARTRHRPEADVWMFGVLSWECATLGAEPHYQRSVREMCDAMNTQDRGLPCPPNCPAIFFDFVQSCLSEPHRRPSFVAPIDSSSSVLFRLKQLEYFFANSQHCFEAVPNQLYLRYAPMRPTANLDPPFLSPFPLLIRESEGSISRSPPYHISPSLLYAAGMLLISRLISIALIAATTVTCVRRGTRQLPPLSINSSVPYVFAARLYPFGTSQGDEALGGSKKEIALTHELTFLGHRYDRITIRRDGCLSLFSSAEDKKSSEDSPLIAPFCSESRAAKVFYRESTDPAILLLTGNEVDIQYRYGGAFSPRSALIITWTGPNAAVDNIFQSVLIIGERMAFAHFVYSRLVSGMEPVAGFSSASFTYDLPGSATGEAFKLTDKSDIGIPGEWLFRVDGSSVLLCGAGFKGEECVEECAVDEWGEDCLRRCHCENGDSCDKDSGECPTGSCRKGWTSQPIYVNECLFTGVCPREQPDCMNTPGAYLCVCLAGEGTCGVGERPEVFAVKRVDISPHFAFHRPSTLAPSTTRAFFPHRLIGDEEGDQRSDLDDPQHPQIVIEQRVFPEEFSSASFNPRNVSVPASNEAFRSSELRELQHREQHSEGTRRAPLQTGTISIGGKQCAKCSPHATCLSTGCVCKPGWKGDGTLCLDVDECTEGGVGVSPCDAPSVCANTRGSYACLCPIGWEDRNGTCVDIDECKTKAHTCKKSEQCANTPGSYKCECDEGYKRNGTACEDVDECATFKEPCGKHALCTNTVGGYECECERGYSRLTMDSFCEAGHCACGEGYLGNGFECHETILYPIANDSLILRRANNALATISLPSPIRLCGEVYGRVYLSSNGLISFDRGLSLLTMPPDMLNETAILGLHAEFDYSKQGLVAYTYVNQSDNASMALLTRSSLSIAEQFRISSFRTAHLHIFTFEDMLQKGTDRRNSFQIVIATSAAPSTETYVSMLYERATAAAGLAGLSCPVSYNELPADQLTSASNTARPGHWMLSAARNPPSVCPAGTTGPPLCRQDCPLGRWGVDCGGHCACAGGLPCDFPTGVCASGACEKGWSGVACDQDIDECSSTPSICGPHSICVNTQGSFECACEHGFEQQGGICTAKDQCLARFGRACHAQATCQQISNDSLCICLAPMVGDGFECRLLEERKEEVEVADLTDEASLPTRITDSPTGMSTGILSTAPNSGSTTNSGSGSVNAGSGFANDGSVEESTEMGRGGIDGEERADEERTTTKAIKIFGAGRSRPTPTTRRPSTTNVSKSTTSSKTTTVNDVTEVPTADVVFFYLPIVLLIVWAILACVAAYFCRRKQRNRTAYDGIWGEVVPGPSNYSSRPIYS</sequence>
<evidence type="ECO:0000256" key="5">
    <source>
        <dbReference type="ARBA" id="ARBA00023137"/>
    </source>
</evidence>
<comment type="caution">
    <text evidence="8">Lacks conserved residue(s) required for the propagation of feature annotation.</text>
</comment>
<dbReference type="PROSITE" id="PS50011">
    <property type="entry name" value="PROTEIN_KINASE_DOM"/>
    <property type="match status" value="1"/>
</dbReference>
<dbReference type="InterPro" id="IPR018097">
    <property type="entry name" value="EGF_Ca-bd_CS"/>
</dbReference>
<evidence type="ECO:0008006" key="16">
    <source>
        <dbReference type="Google" id="ProtNLM"/>
    </source>
</evidence>
<dbReference type="CDD" id="cd00054">
    <property type="entry name" value="EGF_CA"/>
    <property type="match status" value="4"/>
</dbReference>
<dbReference type="GO" id="GO:0004713">
    <property type="term" value="F:protein tyrosine kinase activity"/>
    <property type="evidence" value="ECO:0007669"/>
    <property type="project" value="UniProtKB-KW"/>
</dbReference>
<name>A0A8R1U1Y7_PRIPA</name>
<dbReference type="PROSITE" id="PS51220">
    <property type="entry name" value="NIDO"/>
    <property type="match status" value="1"/>
</dbReference>
<dbReference type="SMART" id="SM00539">
    <property type="entry name" value="NIDO"/>
    <property type="match status" value="2"/>
</dbReference>
<dbReference type="Gene3D" id="2.60.120.260">
    <property type="entry name" value="Galactose-binding domain-like"/>
    <property type="match status" value="1"/>
</dbReference>
<feature type="compositionally biased region" description="Polar residues" evidence="9">
    <location>
        <begin position="1454"/>
        <end position="1468"/>
    </location>
</feature>
<keyword evidence="7" id="KW-0325">Glycoprotein</keyword>
<comment type="subcellular location">
    <subcellularLocation>
        <location evidence="1">Membrane</location>
        <topology evidence="1">Single-pass type I membrane protein</topology>
    </subcellularLocation>
</comment>
<feature type="region of interest" description="Disordered" evidence="9">
    <location>
        <begin position="1453"/>
        <end position="1556"/>
    </location>
</feature>
<dbReference type="FunFam" id="2.10.25.10:FF:000017">
    <property type="entry name" value="latent-transforming growth factor beta-binding protein 4 isoform X1"/>
    <property type="match status" value="1"/>
</dbReference>
<dbReference type="Gene3D" id="2.10.25.10">
    <property type="entry name" value="Laminin"/>
    <property type="match status" value="4"/>
</dbReference>
<dbReference type="InterPro" id="IPR001881">
    <property type="entry name" value="EGF-like_Ca-bd_dom"/>
</dbReference>
<dbReference type="InterPro" id="IPR003886">
    <property type="entry name" value="NIDO_dom"/>
</dbReference>
<keyword evidence="5" id="KW-0808">Transferase</keyword>
<keyword evidence="3" id="KW-0732">Signal</keyword>
<feature type="transmembrane region" description="Helical" evidence="10">
    <location>
        <begin position="12"/>
        <end position="35"/>
    </location>
</feature>
<gene>
    <name evidence="14" type="primary">WBGene00090159</name>
</gene>
<dbReference type="GO" id="GO:0005576">
    <property type="term" value="C:extracellular region"/>
    <property type="evidence" value="ECO:0000318"/>
    <property type="project" value="GO_Central"/>
</dbReference>
<keyword evidence="6" id="KW-1015">Disulfide bond</keyword>
<evidence type="ECO:0000259" key="12">
    <source>
        <dbReference type="PROSITE" id="PS50026"/>
    </source>
</evidence>
<keyword evidence="10" id="KW-1133">Transmembrane helix</keyword>
<dbReference type="SMART" id="SM00181">
    <property type="entry name" value="EGF"/>
    <property type="match status" value="7"/>
</dbReference>
<keyword evidence="10" id="KW-0472">Membrane</keyword>
<feature type="compositionally biased region" description="Low complexity" evidence="9">
    <location>
        <begin position="1469"/>
        <end position="1493"/>
    </location>
</feature>
<dbReference type="Pfam" id="PF07714">
    <property type="entry name" value="PK_Tyr_Ser-Thr"/>
    <property type="match status" value="1"/>
</dbReference>
<dbReference type="Proteomes" id="UP000005239">
    <property type="component" value="Unassembled WGS sequence"/>
</dbReference>
<dbReference type="GO" id="GO:0016020">
    <property type="term" value="C:membrane"/>
    <property type="evidence" value="ECO:0007669"/>
    <property type="project" value="UniProtKB-SubCell"/>
</dbReference>
<evidence type="ECO:0000256" key="1">
    <source>
        <dbReference type="ARBA" id="ARBA00004479"/>
    </source>
</evidence>
<evidence type="ECO:0000256" key="9">
    <source>
        <dbReference type="SAM" id="MobiDB-lite"/>
    </source>
</evidence>
<keyword evidence="4" id="KW-0677">Repeat</keyword>
<feature type="compositionally biased region" description="Basic and acidic residues" evidence="9">
    <location>
        <begin position="1508"/>
        <end position="1520"/>
    </location>
</feature>
<feature type="transmembrane region" description="Helical" evidence="10">
    <location>
        <begin position="1570"/>
        <end position="1593"/>
    </location>
</feature>
<dbReference type="InterPro" id="IPR008266">
    <property type="entry name" value="Tyr_kinase_AS"/>
</dbReference>
<evidence type="ECO:0000313" key="14">
    <source>
        <dbReference type="EnsemblMetazoa" id="PPA00605.1"/>
    </source>
</evidence>
<feature type="domain" description="EGF-like" evidence="12">
    <location>
        <begin position="1021"/>
        <end position="1063"/>
    </location>
</feature>
<accession>A0A8R1U1Y7</accession>
<dbReference type="Gene3D" id="3.30.200.20">
    <property type="entry name" value="Phosphorylase Kinase, domain 1"/>
    <property type="match status" value="1"/>
</dbReference>
<feature type="domain" description="EGF-like" evidence="12">
    <location>
        <begin position="980"/>
        <end position="1020"/>
    </location>
</feature>
<dbReference type="PANTHER" id="PTHR24050">
    <property type="entry name" value="PA14 DOMAIN-CONTAINING PROTEIN"/>
    <property type="match status" value="1"/>
</dbReference>
<feature type="domain" description="EGF-like" evidence="12">
    <location>
        <begin position="1350"/>
        <end position="1390"/>
    </location>
</feature>
<feature type="domain" description="Protein kinase" evidence="11">
    <location>
        <begin position="75"/>
        <end position="377"/>
    </location>
</feature>
<dbReference type="InterPro" id="IPR052235">
    <property type="entry name" value="Nephronectin_domain"/>
</dbReference>
<dbReference type="InterPro" id="IPR049883">
    <property type="entry name" value="NOTCH1_EGF-like"/>
</dbReference>
<evidence type="ECO:0000256" key="7">
    <source>
        <dbReference type="ARBA" id="ARBA00023180"/>
    </source>
</evidence>
<dbReference type="InterPro" id="IPR000152">
    <property type="entry name" value="EGF-type_Asp/Asn_hydroxyl_site"/>
</dbReference>
<protein>
    <recommendedName>
        <fullName evidence="16">Receptor protein-tyrosine kinase</fullName>
    </recommendedName>
</protein>
<dbReference type="Gene3D" id="1.10.510.10">
    <property type="entry name" value="Transferase(Phosphotransferase) domain 1"/>
    <property type="match status" value="1"/>
</dbReference>
<evidence type="ECO:0000256" key="8">
    <source>
        <dbReference type="PROSITE-ProRule" id="PRU00076"/>
    </source>
</evidence>
<evidence type="ECO:0000313" key="15">
    <source>
        <dbReference type="Proteomes" id="UP000005239"/>
    </source>
</evidence>
<dbReference type="PROSITE" id="PS00010">
    <property type="entry name" value="ASX_HYDROXYL"/>
    <property type="match status" value="4"/>
</dbReference>
<dbReference type="InterPro" id="IPR001245">
    <property type="entry name" value="Ser-Thr/Tyr_kinase_cat_dom"/>
</dbReference>
<reference evidence="14" key="2">
    <citation type="submission" date="2022-06" db="UniProtKB">
        <authorList>
            <consortium name="EnsemblMetazoa"/>
        </authorList>
    </citation>
    <scope>IDENTIFICATION</scope>
    <source>
        <strain evidence="14">PS312</strain>
    </source>
</reference>
<dbReference type="PROSITE" id="PS50026">
    <property type="entry name" value="EGF_3"/>
    <property type="match status" value="4"/>
</dbReference>
<evidence type="ECO:0000256" key="2">
    <source>
        <dbReference type="ARBA" id="ARBA00022536"/>
    </source>
</evidence>
<dbReference type="GO" id="GO:0005524">
    <property type="term" value="F:ATP binding"/>
    <property type="evidence" value="ECO:0007669"/>
    <property type="project" value="InterPro"/>
</dbReference>
<organism evidence="14 15">
    <name type="scientific">Pristionchus pacificus</name>
    <name type="common">Parasitic nematode worm</name>
    <dbReference type="NCBI Taxonomy" id="54126"/>
    <lineage>
        <taxon>Eukaryota</taxon>
        <taxon>Metazoa</taxon>
        <taxon>Ecdysozoa</taxon>
        <taxon>Nematoda</taxon>
        <taxon>Chromadorea</taxon>
        <taxon>Rhabditida</taxon>
        <taxon>Rhabditina</taxon>
        <taxon>Diplogasteromorpha</taxon>
        <taxon>Diplogasteroidea</taxon>
        <taxon>Neodiplogasteridae</taxon>
        <taxon>Pristionchus</taxon>
    </lineage>
</organism>
<evidence type="ECO:0000256" key="10">
    <source>
        <dbReference type="SAM" id="Phobius"/>
    </source>
</evidence>
<dbReference type="InterPro" id="IPR020635">
    <property type="entry name" value="Tyr_kinase_cat_dom"/>
</dbReference>